<dbReference type="NCBIfam" id="NF008053">
    <property type="entry name" value="PRK10787.1"/>
    <property type="match status" value="1"/>
</dbReference>
<dbReference type="InterPro" id="IPR027065">
    <property type="entry name" value="Lon_Prtase"/>
</dbReference>
<feature type="active site" evidence="9 11">
    <location>
        <position position="717"/>
    </location>
</feature>
<dbReference type="SMART" id="SM00464">
    <property type="entry name" value="LON"/>
    <property type="match status" value="1"/>
</dbReference>
<evidence type="ECO:0000259" key="16">
    <source>
        <dbReference type="PROSITE" id="PS51787"/>
    </source>
</evidence>
<dbReference type="PROSITE" id="PS01046">
    <property type="entry name" value="LON_SER"/>
    <property type="match status" value="1"/>
</dbReference>
<dbReference type="FunFam" id="3.40.50.300:FF:000382">
    <property type="entry name" value="Lon protease homolog 2, peroxisomal"/>
    <property type="match status" value="1"/>
</dbReference>
<comment type="catalytic activity">
    <reaction evidence="9 10 13">
        <text>Hydrolysis of proteins in presence of ATP.</text>
        <dbReference type="EC" id="3.4.21.53"/>
    </reaction>
</comment>
<dbReference type="EMBL" id="LYVF01000137">
    <property type="protein sequence ID" value="OAT82221.1"/>
    <property type="molecule type" value="Genomic_DNA"/>
</dbReference>
<comment type="induction">
    <text evidence="9">By heat shock.</text>
</comment>
<dbReference type="GO" id="GO:0006515">
    <property type="term" value="P:protein quality control for misfolded or incompletely synthesized proteins"/>
    <property type="evidence" value="ECO:0007669"/>
    <property type="project" value="UniProtKB-UniRule"/>
</dbReference>
<dbReference type="Gene3D" id="1.20.5.5270">
    <property type="match status" value="1"/>
</dbReference>
<dbReference type="Pfam" id="PF00004">
    <property type="entry name" value="AAA"/>
    <property type="match status" value="1"/>
</dbReference>
<evidence type="ECO:0000256" key="10">
    <source>
        <dbReference type="PIRNR" id="PIRNR001174"/>
    </source>
</evidence>
<protein>
    <recommendedName>
        <fullName evidence="9 10">Lon protease</fullName>
        <ecNumber evidence="9 10">3.4.21.53</ecNumber>
    </recommendedName>
    <alternativeName>
        <fullName evidence="9">ATP-dependent protease La</fullName>
    </alternativeName>
</protein>
<keyword evidence="7 9" id="KW-0067">ATP-binding</keyword>
<comment type="subcellular location">
    <subcellularLocation>
        <location evidence="1 9 10">Cytoplasm</location>
    </subcellularLocation>
</comment>
<dbReference type="PROSITE" id="PS51787">
    <property type="entry name" value="LON_N"/>
    <property type="match status" value="1"/>
</dbReference>
<dbReference type="HAMAP" id="MF_01973">
    <property type="entry name" value="lon_bact"/>
    <property type="match status" value="1"/>
</dbReference>
<dbReference type="PRINTS" id="PR00830">
    <property type="entry name" value="ENDOLAPTASE"/>
</dbReference>
<feature type="domain" description="Lon proteolytic" evidence="15">
    <location>
        <begin position="587"/>
        <end position="768"/>
    </location>
</feature>
<evidence type="ECO:0000256" key="11">
    <source>
        <dbReference type="PIRSR" id="PIRSR001174-1"/>
    </source>
</evidence>
<dbReference type="AlphaFoldDB" id="A0A1B7LEZ3"/>
<dbReference type="Gene3D" id="1.20.58.1480">
    <property type="match status" value="1"/>
</dbReference>
<evidence type="ECO:0000256" key="12">
    <source>
        <dbReference type="PIRSR" id="PIRSR001174-2"/>
    </source>
</evidence>
<gene>
    <name evidence="9" type="primary">lon</name>
    <name evidence="17" type="ORF">A6M21_08610</name>
</gene>
<evidence type="ECO:0000256" key="3">
    <source>
        <dbReference type="ARBA" id="ARBA00022670"/>
    </source>
</evidence>
<keyword evidence="5 9" id="KW-0378">Hydrolase</keyword>
<dbReference type="NCBIfam" id="TIGR00763">
    <property type="entry name" value="lon"/>
    <property type="match status" value="1"/>
</dbReference>
<evidence type="ECO:0000256" key="14">
    <source>
        <dbReference type="RuleBase" id="RU000591"/>
    </source>
</evidence>
<dbReference type="InterPro" id="IPR027417">
    <property type="entry name" value="P-loop_NTPase"/>
</dbReference>
<dbReference type="GO" id="GO:0034605">
    <property type="term" value="P:cellular response to heat"/>
    <property type="evidence" value="ECO:0007669"/>
    <property type="project" value="UniProtKB-UniRule"/>
</dbReference>
<dbReference type="Gene3D" id="3.30.230.10">
    <property type="match status" value="1"/>
</dbReference>
<evidence type="ECO:0000256" key="5">
    <source>
        <dbReference type="ARBA" id="ARBA00022801"/>
    </source>
</evidence>
<keyword evidence="3 9" id="KW-0645">Protease</keyword>
<dbReference type="SMART" id="SM00382">
    <property type="entry name" value="AAA"/>
    <property type="match status" value="1"/>
</dbReference>
<keyword evidence="4 9" id="KW-0547">Nucleotide-binding</keyword>
<feature type="active site" evidence="9 11">
    <location>
        <position position="674"/>
    </location>
</feature>
<dbReference type="GO" id="GO:0004176">
    <property type="term" value="F:ATP-dependent peptidase activity"/>
    <property type="evidence" value="ECO:0007669"/>
    <property type="project" value="UniProtKB-UniRule"/>
</dbReference>
<dbReference type="FunFam" id="3.30.230.10:FF:000010">
    <property type="entry name" value="Lon protease"/>
    <property type="match status" value="1"/>
</dbReference>
<evidence type="ECO:0000256" key="2">
    <source>
        <dbReference type="ARBA" id="ARBA00022490"/>
    </source>
</evidence>
<dbReference type="EC" id="3.4.21.53" evidence="9 10"/>
<dbReference type="SUPFAM" id="SSF52540">
    <property type="entry name" value="P-loop containing nucleoside triphosphate hydrolases"/>
    <property type="match status" value="1"/>
</dbReference>
<comment type="function">
    <text evidence="9">ATP-dependent serine protease that mediates the selective degradation of mutant and abnormal proteins as well as certain short-lived regulatory proteins. Required for cellular homeostasis and for survival from DNA damage and developmental changes induced by stress. Degrades polypeptides processively to yield small peptide fragments that are 5 to 10 amino acids long. Binds to DNA in a double-stranded, site-specific manner.</text>
</comment>
<dbReference type="Proteomes" id="UP000078532">
    <property type="component" value="Unassembled WGS sequence"/>
</dbReference>
<accession>A0A1B7LEZ3</accession>
<dbReference type="GO" id="GO:0005524">
    <property type="term" value="F:ATP binding"/>
    <property type="evidence" value="ECO:0007669"/>
    <property type="project" value="UniProtKB-UniRule"/>
</dbReference>
<sequence length="809" mass="91021">MEIRVLPLLPLRGILVFPYMVIHLDVGRDKSVQAIEEAMIQERVIFLATQKEAQTDDPGMEDIYRIGTVAEVKQLLKLPGGTIRVLVEGVARGRIKRYTGQEPYFKVEVEQYSEEFVKTPEVEALMRSLVHQFEQYVKLSKRIPPETVVSVVNLEEPGRLADIIASHLTLRIEDKQQVLEAVDIVKRLEKLCAIVAKELEIVELERKINIRVRKQMEKTQKEYYLREQMKAIQKELGEKDDRMAEGEEYREKIAEVKLPKEVEEKALKEVERLEKMPPMAAESTVVRNYLDWLIALPWSKSTRDRLDIKAAESILEADHYGLKEVKERILEYLAIRKLAKKMKGPILCFVGPPGVGKTSLGRSIARALERKFVRISLGGVRDEAEIRGHRRTYVGALPGRIIQGMRTAGSKNPVFLLDEIDKMSMDFRGDPSSALLEVLDPEQNNSFSDHYIEAPFDLSNVMFITTANVQHSIPRPLLDRMEVIYLSGYTEEEKVQIALRHLLPKQIKEHGLTGETISISENTIRRLIREYTRESGVRNLERSIAGLCRKAARQIVTEEVKKVRITMQNLEQFLGAPKYRYGVAEQEDQVGVTTGLAWTEMGGDTLAIEVTVYPGNGRLTLTGKLGDVMKESAQAGYSYVRSRAAELGLGGEFFDKHDIHVHVPEGAIPKDGPSAGITMACALASALTGRKVRHDIAMTGEITLRGRVLPVGGIKEKVLAAHRAGITTVLVPRDNQKDLEDVPNNIKHKLHFILVEHMDEVLEIALLEKGYHPPAELGAAGAALPEGMPYQPVIQDGEEPGTIHEHRFS</sequence>
<dbReference type="InterPro" id="IPR003959">
    <property type="entry name" value="ATPase_AAA_core"/>
</dbReference>
<dbReference type="InterPro" id="IPR008269">
    <property type="entry name" value="Lon_proteolytic"/>
</dbReference>
<dbReference type="Pfam" id="PF22667">
    <property type="entry name" value="Lon_lid"/>
    <property type="match status" value="1"/>
</dbReference>
<dbReference type="InterPro" id="IPR003111">
    <property type="entry name" value="Lon_prtase_N"/>
</dbReference>
<dbReference type="InterPro" id="IPR027543">
    <property type="entry name" value="Lon_bac"/>
</dbReference>
<evidence type="ECO:0000313" key="17">
    <source>
        <dbReference type="EMBL" id="OAT82221.1"/>
    </source>
</evidence>
<dbReference type="Gene3D" id="3.40.50.300">
    <property type="entry name" value="P-loop containing nucleotide triphosphate hydrolases"/>
    <property type="match status" value="1"/>
</dbReference>
<evidence type="ECO:0000256" key="4">
    <source>
        <dbReference type="ARBA" id="ARBA00022741"/>
    </source>
</evidence>
<dbReference type="RefSeq" id="WP_066667646.1">
    <property type="nucleotide sequence ID" value="NZ_LYVF01000137.1"/>
</dbReference>
<dbReference type="InterPro" id="IPR004815">
    <property type="entry name" value="Lon_bac/euk-typ"/>
</dbReference>
<reference evidence="17 18" key="1">
    <citation type="submission" date="2016-04" db="EMBL/GenBank/DDBJ databases">
        <authorList>
            <person name="Evans L.H."/>
            <person name="Alamgir A."/>
            <person name="Owens N."/>
            <person name="Weber N.D."/>
            <person name="Virtaneva K."/>
            <person name="Barbian K."/>
            <person name="Babar A."/>
            <person name="Rosenke K."/>
        </authorList>
    </citation>
    <scope>NUCLEOTIDE SEQUENCE [LARGE SCALE GENOMIC DNA]</scope>
    <source>
        <strain evidence="17 18">LMa1</strain>
    </source>
</reference>
<evidence type="ECO:0000256" key="7">
    <source>
        <dbReference type="ARBA" id="ARBA00022840"/>
    </source>
</evidence>
<name>A0A1B7LEZ3_9FIRM</name>
<evidence type="ECO:0000256" key="1">
    <source>
        <dbReference type="ARBA" id="ARBA00004496"/>
    </source>
</evidence>
<keyword evidence="8 9" id="KW-0346">Stress response</keyword>
<dbReference type="InterPro" id="IPR054594">
    <property type="entry name" value="Lon_lid"/>
</dbReference>
<proteinExistence type="evidence at transcript level"/>
<dbReference type="PROSITE" id="PS51786">
    <property type="entry name" value="LON_PROTEOLYTIC"/>
    <property type="match status" value="1"/>
</dbReference>
<dbReference type="Pfam" id="PF05362">
    <property type="entry name" value="Lon_C"/>
    <property type="match status" value="1"/>
</dbReference>
<evidence type="ECO:0000256" key="9">
    <source>
        <dbReference type="HAMAP-Rule" id="MF_01973"/>
    </source>
</evidence>
<dbReference type="FunFam" id="1.20.5.5270:FF:000002">
    <property type="entry name" value="Lon protease homolog"/>
    <property type="match status" value="1"/>
</dbReference>
<evidence type="ECO:0000313" key="18">
    <source>
        <dbReference type="Proteomes" id="UP000078532"/>
    </source>
</evidence>
<dbReference type="GO" id="GO:0043565">
    <property type="term" value="F:sequence-specific DNA binding"/>
    <property type="evidence" value="ECO:0007669"/>
    <property type="project" value="UniProtKB-UniRule"/>
</dbReference>
<dbReference type="InterPro" id="IPR020568">
    <property type="entry name" value="Ribosomal_Su5_D2-typ_SF"/>
</dbReference>
<comment type="caution">
    <text evidence="17">The sequence shown here is derived from an EMBL/GenBank/DDBJ whole genome shotgun (WGS) entry which is preliminary data.</text>
</comment>
<dbReference type="InterPro" id="IPR014721">
    <property type="entry name" value="Ribsml_uS5_D2-typ_fold_subgr"/>
</dbReference>
<dbReference type="SUPFAM" id="SSF54211">
    <property type="entry name" value="Ribosomal protein S5 domain 2-like"/>
    <property type="match status" value="1"/>
</dbReference>
<dbReference type="PIRSF" id="PIRSF001174">
    <property type="entry name" value="Lon_proteas"/>
    <property type="match status" value="1"/>
</dbReference>
<evidence type="ECO:0000256" key="6">
    <source>
        <dbReference type="ARBA" id="ARBA00022825"/>
    </source>
</evidence>
<dbReference type="InterPro" id="IPR015947">
    <property type="entry name" value="PUA-like_sf"/>
</dbReference>
<dbReference type="STRING" id="1838280.A6M21_08610"/>
<evidence type="ECO:0000256" key="8">
    <source>
        <dbReference type="ARBA" id="ARBA00023016"/>
    </source>
</evidence>
<dbReference type="InterPro" id="IPR003593">
    <property type="entry name" value="AAA+_ATPase"/>
</dbReference>
<organism evidence="17 18">
    <name type="scientific">Desulfotomaculum copahuensis</name>
    <dbReference type="NCBI Taxonomy" id="1838280"/>
    <lineage>
        <taxon>Bacteria</taxon>
        <taxon>Bacillati</taxon>
        <taxon>Bacillota</taxon>
        <taxon>Clostridia</taxon>
        <taxon>Eubacteriales</taxon>
        <taxon>Desulfotomaculaceae</taxon>
        <taxon>Desulfotomaculum</taxon>
    </lineage>
</organism>
<dbReference type="GO" id="GO:0004252">
    <property type="term" value="F:serine-type endopeptidase activity"/>
    <property type="evidence" value="ECO:0007669"/>
    <property type="project" value="UniProtKB-UniRule"/>
</dbReference>
<evidence type="ECO:0000259" key="15">
    <source>
        <dbReference type="PROSITE" id="PS51786"/>
    </source>
</evidence>
<dbReference type="GO" id="GO:0016887">
    <property type="term" value="F:ATP hydrolysis activity"/>
    <property type="evidence" value="ECO:0007669"/>
    <property type="project" value="UniProtKB-UniRule"/>
</dbReference>
<dbReference type="Gene3D" id="1.10.8.60">
    <property type="match status" value="1"/>
</dbReference>
<evidence type="ECO:0000256" key="13">
    <source>
        <dbReference type="PROSITE-ProRule" id="PRU01122"/>
    </source>
</evidence>
<keyword evidence="2 9" id="KW-0963">Cytoplasm</keyword>
<comment type="subunit">
    <text evidence="9 10">Homohexamer. Organized in a ring with a central cavity.</text>
</comment>
<dbReference type="OrthoDB" id="9803599at2"/>
<dbReference type="GO" id="GO:0005737">
    <property type="term" value="C:cytoplasm"/>
    <property type="evidence" value="ECO:0007669"/>
    <property type="project" value="UniProtKB-SubCell"/>
</dbReference>
<comment type="similarity">
    <text evidence="9 10 13 14">Belongs to the peptidase S16 family.</text>
</comment>
<dbReference type="Gene3D" id="2.30.130.40">
    <property type="entry name" value="LON domain-like"/>
    <property type="match status" value="1"/>
</dbReference>
<feature type="domain" description="Lon N-terminal" evidence="16">
    <location>
        <begin position="6"/>
        <end position="199"/>
    </location>
</feature>
<dbReference type="InterPro" id="IPR046336">
    <property type="entry name" value="Lon_prtase_N_sf"/>
</dbReference>
<keyword evidence="6 9" id="KW-0720">Serine protease</keyword>
<keyword evidence="18" id="KW-1185">Reference proteome</keyword>
<dbReference type="PANTHER" id="PTHR10046">
    <property type="entry name" value="ATP DEPENDENT LON PROTEASE FAMILY MEMBER"/>
    <property type="match status" value="1"/>
</dbReference>
<feature type="binding site" evidence="9 12">
    <location>
        <begin position="351"/>
        <end position="358"/>
    </location>
    <ligand>
        <name>ATP</name>
        <dbReference type="ChEBI" id="CHEBI:30616"/>
    </ligand>
</feature>
<dbReference type="Pfam" id="PF02190">
    <property type="entry name" value="LON_substr_bdg"/>
    <property type="match status" value="1"/>
</dbReference>
<dbReference type="InterPro" id="IPR008268">
    <property type="entry name" value="Peptidase_S16_AS"/>
</dbReference>
<dbReference type="CDD" id="cd19500">
    <property type="entry name" value="RecA-like_Lon"/>
    <property type="match status" value="1"/>
</dbReference>
<dbReference type="SUPFAM" id="SSF88697">
    <property type="entry name" value="PUA domain-like"/>
    <property type="match status" value="1"/>
</dbReference>